<dbReference type="SUPFAM" id="SSF75553">
    <property type="entry name" value="Smc hinge domain"/>
    <property type="match status" value="1"/>
</dbReference>
<evidence type="ECO:0000259" key="5">
    <source>
        <dbReference type="SMART" id="SM00968"/>
    </source>
</evidence>
<dbReference type="GO" id="GO:0051276">
    <property type="term" value="P:chromosome organization"/>
    <property type="evidence" value="ECO:0007669"/>
    <property type="project" value="InterPro"/>
</dbReference>
<dbReference type="Pfam" id="PF02463">
    <property type="entry name" value="SMC_N"/>
    <property type="match status" value="1"/>
</dbReference>
<dbReference type="PANTHER" id="PTHR18937">
    <property type="entry name" value="STRUCTURAL MAINTENANCE OF CHROMOSOMES SMC FAMILY MEMBER"/>
    <property type="match status" value="1"/>
</dbReference>
<comment type="subcellular location">
    <subcellularLocation>
        <location evidence="1">Nucleus</location>
    </subcellularLocation>
</comment>
<dbReference type="InterPro" id="IPR036277">
    <property type="entry name" value="SMC_hinge_sf"/>
</dbReference>
<name>U6GWL4_EIMAC</name>
<feature type="compositionally biased region" description="Polar residues" evidence="4">
    <location>
        <begin position="1"/>
        <end position="16"/>
    </location>
</feature>
<dbReference type="AlphaFoldDB" id="U6GWL4"/>
<dbReference type="OrthoDB" id="5575062at2759"/>
<accession>U6GWL4</accession>
<keyword evidence="7" id="KW-1185">Reference proteome</keyword>
<feature type="region of interest" description="Disordered" evidence="4">
    <location>
        <begin position="1"/>
        <end position="71"/>
    </location>
</feature>
<dbReference type="InterPro" id="IPR010935">
    <property type="entry name" value="SMC_hinge"/>
</dbReference>
<dbReference type="GO" id="GO:0005694">
    <property type="term" value="C:chromosome"/>
    <property type="evidence" value="ECO:0007669"/>
    <property type="project" value="InterPro"/>
</dbReference>
<dbReference type="Gene3D" id="3.40.50.300">
    <property type="entry name" value="P-loop containing nucleotide triphosphate hydrolases"/>
    <property type="match status" value="1"/>
</dbReference>
<evidence type="ECO:0000256" key="4">
    <source>
        <dbReference type="SAM" id="MobiDB-lite"/>
    </source>
</evidence>
<evidence type="ECO:0000313" key="7">
    <source>
        <dbReference type="Proteomes" id="UP000018050"/>
    </source>
</evidence>
<feature type="coiled-coil region" evidence="3">
    <location>
        <begin position="357"/>
        <end position="384"/>
    </location>
</feature>
<reference evidence="6" key="2">
    <citation type="submission" date="2013-10" db="EMBL/GenBank/DDBJ databases">
        <authorList>
            <person name="Aslett M."/>
        </authorList>
    </citation>
    <scope>NUCLEOTIDE SEQUENCE [LARGE SCALE GENOMIC DNA]</scope>
    <source>
        <strain evidence="6">Houghton</strain>
    </source>
</reference>
<feature type="domain" description="SMC hinge" evidence="5">
    <location>
        <begin position="640"/>
        <end position="781"/>
    </location>
</feature>
<evidence type="ECO:0000256" key="2">
    <source>
        <dbReference type="ARBA" id="ARBA00023054"/>
    </source>
</evidence>
<evidence type="ECO:0000313" key="6">
    <source>
        <dbReference type="EMBL" id="CDI84555.1"/>
    </source>
</evidence>
<dbReference type="SUPFAM" id="SSF52540">
    <property type="entry name" value="P-loop containing nucleoside triphosphate hydrolases"/>
    <property type="match status" value="1"/>
</dbReference>
<feature type="coiled-coil region" evidence="3">
    <location>
        <begin position="416"/>
        <end position="489"/>
    </location>
</feature>
<evidence type="ECO:0000256" key="1">
    <source>
        <dbReference type="ARBA" id="ARBA00004123"/>
    </source>
</evidence>
<feature type="compositionally biased region" description="Low complexity" evidence="4">
    <location>
        <begin position="17"/>
        <end position="34"/>
    </location>
</feature>
<feature type="coiled-coil region" evidence="3">
    <location>
        <begin position="974"/>
        <end position="1077"/>
    </location>
</feature>
<feature type="region of interest" description="Disordered" evidence="4">
    <location>
        <begin position="84"/>
        <end position="110"/>
    </location>
</feature>
<sequence>MDLPTPSSLGGSVDSRQQQQHEQQTQQQQQQQQQHLASMECDSPALSSGGWGLALPEEQQRSSSISQPPVASAFPCSIASLFEDTSQTQQPQQPQQQQQEDQQQQQQQPAAAVSPRFFLEYIVLENFKSYRGKHVIGPLQSSVAIIGANGSGKSNIADAICFGLGVNGRSLRSNALTDLRHATSEEEDRNLTAVSLHFRRRAAAASEGEVLLLRRQISSSSNSCTYTVDGRRVTAEEYLRVLSEKLSFAPHTMAASLLLQVQIRIGDSSVTAAARSPLELTRLIERVGSSEEWAEQFAAAAAEAAALHSEARQTFSSKQQLLAALRVLRAQQREAEAFKEMQQQHLFAAECQQQQQQQRANEETQRAEMLLLQLQQKLQQAETADSKRIRLSLQLEQKKTLTEKSAMKTNMLRSGLAECLERLRFAEQQQQQQQQKLQQKEEECRALKALEAELSSEVIRLFDEQQQIKSAAKEKEEALQQKLSKEQQQQLLLLQQQADSKLTDVKQQIAKKQPLLQQATSALDILERECLELERRIGCLRELAGLRGWERMQEEAKQKQTAAAETLQQLLADAVTVKESLKEATENTSASSARREELQQLQVELQQQLLFVRVEQQETQQHQQQLLLLKELSQSSKLQNAVFGFAADCIRPSARRFAAAAAAALGRWSGALVVKDVAAAHEVIQYLKDNNHAAVDILPLDRLREQQLRCSSSSSSSEEQQQDLHTEGSRFFSPPNAEDLPPNCRWAVDCINCEQQLRPVAEFILSDCIVVPSLMIAQQLKNNIFNRFRFVTLEGERLQHSGVFSIEATAGAATATAAAAGAGAAAAAAAAAGRMQASGSAEFVGRKQQQLNRLHRLALQQQTKQKAWEQQQEQQQQQLEQLQQQHANLQQRCELQRQRTAALSNEVETLQEASADAQAAAMVGVSEELKLPQGELRELLLQQQQQQQQRSAAAKLHVQQLRLEAELKDCRSRLEAAAAASEAARAAVQQQQQEQQAVQQLATYERQLAEAEQQHQERLQQQQQQQKMLQEVETELQQLREQSDRLLREKGEAAAAAAAAQQQQQQQQQQILHLLRQADAIGLELPLQLLVHLFVLNAFII</sequence>
<feature type="region of interest" description="Disordered" evidence="4">
    <location>
        <begin position="711"/>
        <end position="736"/>
    </location>
</feature>
<dbReference type="Proteomes" id="UP000018050">
    <property type="component" value="Unassembled WGS sequence"/>
</dbReference>
<dbReference type="InterPro" id="IPR027417">
    <property type="entry name" value="P-loop_NTPase"/>
</dbReference>
<reference evidence="6" key="1">
    <citation type="submission" date="2013-10" db="EMBL/GenBank/DDBJ databases">
        <title>Genomic analysis of the causative agents of coccidiosis in chickens.</title>
        <authorList>
            <person name="Reid A.J."/>
            <person name="Blake D."/>
            <person name="Billington K."/>
            <person name="Browne H."/>
            <person name="Dunn M."/>
            <person name="Hung S."/>
            <person name="Kawahara F."/>
            <person name="Miranda-Saavedra D."/>
            <person name="Mourier T."/>
            <person name="Nagra H."/>
            <person name="Otto T.D."/>
            <person name="Rawlings N."/>
            <person name="Sanchez A."/>
            <person name="Sanders M."/>
            <person name="Subramaniam C."/>
            <person name="Tay Y."/>
            <person name="Dear P."/>
            <person name="Doerig C."/>
            <person name="Gruber A."/>
            <person name="Parkinson J."/>
            <person name="Shirley M."/>
            <person name="Wan K.L."/>
            <person name="Berriman M."/>
            <person name="Tomley F."/>
            <person name="Pain A."/>
        </authorList>
    </citation>
    <scope>NUCLEOTIDE SEQUENCE [LARGE SCALE GENOMIC DNA]</scope>
    <source>
        <strain evidence="6">Houghton</strain>
    </source>
</reference>
<dbReference type="VEuPathDB" id="ToxoDB:EAH_00053620"/>
<feature type="coiled-coil region" evidence="3">
    <location>
        <begin position="567"/>
        <end position="601"/>
    </location>
</feature>
<dbReference type="GeneID" id="25273432"/>
<keyword evidence="2 3" id="KW-0175">Coiled coil</keyword>
<dbReference type="Gene3D" id="1.20.1060.20">
    <property type="match status" value="1"/>
</dbReference>
<feature type="coiled-coil region" evidence="3">
    <location>
        <begin position="516"/>
        <end position="543"/>
    </location>
</feature>
<organism evidence="6 7">
    <name type="scientific">Eimeria acervulina</name>
    <name type="common">Coccidian parasite</name>
    <dbReference type="NCBI Taxonomy" id="5801"/>
    <lineage>
        <taxon>Eukaryota</taxon>
        <taxon>Sar</taxon>
        <taxon>Alveolata</taxon>
        <taxon>Apicomplexa</taxon>
        <taxon>Conoidasida</taxon>
        <taxon>Coccidia</taxon>
        <taxon>Eucoccidiorida</taxon>
        <taxon>Eimeriorina</taxon>
        <taxon>Eimeriidae</taxon>
        <taxon>Eimeria</taxon>
    </lineage>
</organism>
<feature type="compositionally biased region" description="Low complexity" evidence="4">
    <location>
        <begin position="87"/>
        <end position="109"/>
    </location>
</feature>
<protein>
    <submittedName>
        <fullName evidence="6">Structural maintenance of chromosomes protein, related</fullName>
    </submittedName>
</protein>
<gene>
    <name evidence="6" type="ORF">EAH_00053620</name>
</gene>
<feature type="coiled-coil region" evidence="3">
    <location>
        <begin position="865"/>
        <end position="920"/>
    </location>
</feature>
<dbReference type="Gene3D" id="3.30.70.1620">
    <property type="match status" value="1"/>
</dbReference>
<dbReference type="SMART" id="SM00968">
    <property type="entry name" value="SMC_hinge"/>
    <property type="match status" value="1"/>
</dbReference>
<dbReference type="EMBL" id="HG673721">
    <property type="protein sequence ID" value="CDI84555.1"/>
    <property type="molecule type" value="Genomic_DNA"/>
</dbReference>
<dbReference type="GO" id="GO:0005524">
    <property type="term" value="F:ATP binding"/>
    <property type="evidence" value="ECO:0007669"/>
    <property type="project" value="InterPro"/>
</dbReference>
<dbReference type="OMA" id="KHMDFQR"/>
<dbReference type="Pfam" id="PF06470">
    <property type="entry name" value="SMC_hinge"/>
    <property type="match status" value="1"/>
</dbReference>
<dbReference type="InterPro" id="IPR003395">
    <property type="entry name" value="RecF/RecN/SMC_N"/>
</dbReference>
<dbReference type="GO" id="GO:0005634">
    <property type="term" value="C:nucleus"/>
    <property type="evidence" value="ECO:0007669"/>
    <property type="project" value="UniProtKB-SubCell"/>
</dbReference>
<dbReference type="RefSeq" id="XP_013246493.1">
    <property type="nucleotide sequence ID" value="XM_013391039.1"/>
</dbReference>
<proteinExistence type="predicted"/>
<evidence type="ECO:0000256" key="3">
    <source>
        <dbReference type="SAM" id="Coils"/>
    </source>
</evidence>